<reference evidence="2 3" key="1">
    <citation type="submission" date="2024-09" db="EMBL/GenBank/DDBJ databases">
        <authorList>
            <person name="Sun Q."/>
            <person name="Mori K."/>
        </authorList>
    </citation>
    <scope>NUCLEOTIDE SEQUENCE [LARGE SCALE GENOMIC DNA]</scope>
    <source>
        <strain evidence="2 3">CECT 7955</strain>
    </source>
</reference>
<organism evidence="2 3">
    <name type="scientific">Flavobacterium jumunjinense</name>
    <dbReference type="NCBI Taxonomy" id="998845"/>
    <lineage>
        <taxon>Bacteria</taxon>
        <taxon>Pseudomonadati</taxon>
        <taxon>Bacteroidota</taxon>
        <taxon>Flavobacteriia</taxon>
        <taxon>Flavobacteriales</taxon>
        <taxon>Flavobacteriaceae</taxon>
        <taxon>Flavobacterium</taxon>
    </lineage>
</organism>
<proteinExistence type="predicted"/>
<evidence type="ECO:0000256" key="1">
    <source>
        <dbReference type="SAM" id="Coils"/>
    </source>
</evidence>
<evidence type="ECO:0000313" key="3">
    <source>
        <dbReference type="Proteomes" id="UP001589607"/>
    </source>
</evidence>
<keyword evidence="1" id="KW-0175">Coiled coil</keyword>
<dbReference type="RefSeq" id="WP_236455160.1">
    <property type="nucleotide sequence ID" value="NZ_CBCSGE010000004.1"/>
</dbReference>
<protein>
    <submittedName>
        <fullName evidence="2">Uncharacterized protein</fullName>
    </submittedName>
</protein>
<keyword evidence="3" id="KW-1185">Reference proteome</keyword>
<comment type="caution">
    <text evidence="2">The sequence shown here is derived from an EMBL/GenBank/DDBJ whole genome shotgun (WGS) entry which is preliminary data.</text>
</comment>
<sequence length="312" mass="36036">MIRKKNKTAPWALALSLVTFLTLVSFLLLSYTNVGSYFSFLNMRTDLEKSYEKIDKLIVEKDFLMKQLKVELEESKELKYENNLLLIELEFKNKKIDSLEKNVRNLEYLRAQLSLAIQKQKGIIKSKGSSPVIEKEVKETTKNNDIIADKSRKKDSLNERKGTKKIPLEESSPIQDIVKDEYDEIRLLNLDIKTTYSKGADFVKETTNADKVNTIEIEYTLYKDRDSNKSTNQFFIQIFDTNNQSLANTYTTMLNGKELIYSFVSDVACEKLVNKVKGKYSVGGLNLHEGIYFFNIFSKDGRLLSSRSFKLN</sequence>
<gene>
    <name evidence="2" type="ORF">ACFFVF_14380</name>
</gene>
<name>A0ABV5GQT9_9FLAO</name>
<feature type="coiled-coil region" evidence="1">
    <location>
        <begin position="82"/>
        <end position="116"/>
    </location>
</feature>
<accession>A0ABV5GQT9</accession>
<evidence type="ECO:0000313" key="2">
    <source>
        <dbReference type="EMBL" id="MFB9097706.1"/>
    </source>
</evidence>
<dbReference type="EMBL" id="JBHMEY010000060">
    <property type="protein sequence ID" value="MFB9097706.1"/>
    <property type="molecule type" value="Genomic_DNA"/>
</dbReference>
<dbReference type="Proteomes" id="UP001589607">
    <property type="component" value="Unassembled WGS sequence"/>
</dbReference>